<dbReference type="InterPro" id="IPR037383">
    <property type="entry name" value="CCDC87"/>
</dbReference>
<feature type="non-terminal residue" evidence="1">
    <location>
        <position position="1"/>
    </location>
</feature>
<dbReference type="PANTHER" id="PTHR16078:SF1">
    <property type="entry name" value="COILED-COIL DOMAIN-CONTAINING PROTEIN 87"/>
    <property type="match status" value="1"/>
</dbReference>
<dbReference type="Proteomes" id="UP001529510">
    <property type="component" value="Unassembled WGS sequence"/>
</dbReference>
<dbReference type="PANTHER" id="PTHR16078">
    <property type="entry name" value="COILED-COIL DOMAIN-CONTAINING PROTEIN 87"/>
    <property type="match status" value="1"/>
</dbReference>
<evidence type="ECO:0000313" key="2">
    <source>
        <dbReference type="Proteomes" id="UP001529510"/>
    </source>
</evidence>
<sequence>PAARLLDEEQMQVRLERVWNALFLPEGQRLDMAIKYSSQEHRDHLQEVIAAWEQAARLIQKRELLLSRLEDFEREASDPNRFFQRGTPGA</sequence>
<comment type="caution">
    <text evidence="1">The sequence shown here is derived from an EMBL/GenBank/DDBJ whole genome shotgun (WGS) entry which is preliminary data.</text>
</comment>
<dbReference type="EMBL" id="JAMKFB020000004">
    <property type="protein sequence ID" value="KAL0196119.1"/>
    <property type="molecule type" value="Genomic_DNA"/>
</dbReference>
<gene>
    <name evidence="1" type="ORF">M9458_009691</name>
</gene>
<protein>
    <submittedName>
        <fullName evidence="1">Uncharacterized protein</fullName>
    </submittedName>
</protein>
<accession>A0ABD0RCD8</accession>
<dbReference type="Gene3D" id="1.20.58.1520">
    <property type="match status" value="1"/>
</dbReference>
<reference evidence="1 2" key="1">
    <citation type="submission" date="2024-05" db="EMBL/GenBank/DDBJ databases">
        <title>Genome sequencing and assembly of Indian major carp, Cirrhinus mrigala (Hamilton, 1822).</title>
        <authorList>
            <person name="Mohindra V."/>
            <person name="Chowdhury L.M."/>
            <person name="Lal K."/>
            <person name="Jena J.K."/>
        </authorList>
    </citation>
    <scope>NUCLEOTIDE SEQUENCE [LARGE SCALE GENOMIC DNA]</scope>
    <source>
        <strain evidence="1">CM1030</strain>
        <tissue evidence="1">Blood</tissue>
    </source>
</reference>
<organism evidence="1 2">
    <name type="scientific">Cirrhinus mrigala</name>
    <name type="common">Mrigala</name>
    <dbReference type="NCBI Taxonomy" id="683832"/>
    <lineage>
        <taxon>Eukaryota</taxon>
        <taxon>Metazoa</taxon>
        <taxon>Chordata</taxon>
        <taxon>Craniata</taxon>
        <taxon>Vertebrata</taxon>
        <taxon>Euteleostomi</taxon>
        <taxon>Actinopterygii</taxon>
        <taxon>Neopterygii</taxon>
        <taxon>Teleostei</taxon>
        <taxon>Ostariophysi</taxon>
        <taxon>Cypriniformes</taxon>
        <taxon>Cyprinidae</taxon>
        <taxon>Labeoninae</taxon>
        <taxon>Labeonini</taxon>
        <taxon>Cirrhinus</taxon>
    </lineage>
</organism>
<evidence type="ECO:0000313" key="1">
    <source>
        <dbReference type="EMBL" id="KAL0196119.1"/>
    </source>
</evidence>
<keyword evidence="2" id="KW-1185">Reference proteome</keyword>
<proteinExistence type="predicted"/>
<dbReference type="AlphaFoldDB" id="A0ABD0RCD8"/>
<name>A0ABD0RCD8_CIRMR</name>